<dbReference type="Proteomes" id="UP000235023">
    <property type="component" value="Unassembled WGS sequence"/>
</dbReference>
<dbReference type="AlphaFoldDB" id="A0A2J5HPN6"/>
<feature type="region of interest" description="Disordered" evidence="1">
    <location>
        <begin position="233"/>
        <end position="269"/>
    </location>
</feature>
<dbReference type="PANTHER" id="PTHR35391:SF7">
    <property type="entry name" value="C2H2-TYPE DOMAIN-CONTAINING PROTEIN"/>
    <property type="match status" value="1"/>
</dbReference>
<protein>
    <recommendedName>
        <fullName evidence="2">C2H2-type domain-containing protein</fullName>
    </recommendedName>
</protein>
<reference evidence="4" key="1">
    <citation type="submission" date="2017-12" db="EMBL/GenBank/DDBJ databases">
        <authorList>
            <consortium name="DOE Joint Genome Institute"/>
            <person name="Mondo S.J."/>
            <person name="Kjaerbolling I."/>
            <person name="Vesth T.C."/>
            <person name="Frisvad J.C."/>
            <person name="Nybo J.L."/>
            <person name="Theobald S."/>
            <person name="Kuo A."/>
            <person name="Bowyer P."/>
            <person name="Matsuda Y."/>
            <person name="Lyhne E.K."/>
            <person name="Kogle M.E."/>
            <person name="Clum A."/>
            <person name="Lipzen A."/>
            <person name="Salamov A."/>
            <person name="Ngan C.Y."/>
            <person name="Daum C."/>
            <person name="Chiniquy J."/>
            <person name="Barry K."/>
            <person name="LaButti K."/>
            <person name="Haridas S."/>
            <person name="Simmons B.A."/>
            <person name="Magnuson J.K."/>
            <person name="Mortensen U.H."/>
            <person name="Larsen T.O."/>
            <person name="Grigoriev I.V."/>
            <person name="Baker S.E."/>
            <person name="Andersen M.R."/>
            <person name="Nordberg H.P."/>
            <person name="Cantor M.N."/>
            <person name="Hua S.X."/>
        </authorList>
    </citation>
    <scope>NUCLEOTIDE SEQUENCE [LARGE SCALE GENOMIC DNA]</scope>
    <source>
        <strain evidence="4">IBT 19404</strain>
    </source>
</reference>
<keyword evidence="4" id="KW-1185">Reference proteome</keyword>
<evidence type="ECO:0000313" key="4">
    <source>
        <dbReference type="Proteomes" id="UP000235023"/>
    </source>
</evidence>
<gene>
    <name evidence="3" type="ORF">BDW42DRAFT_201764</name>
</gene>
<accession>A0A2J5HPN6</accession>
<dbReference type="InterPro" id="IPR013087">
    <property type="entry name" value="Znf_C2H2_type"/>
</dbReference>
<proteinExistence type="predicted"/>
<dbReference type="PROSITE" id="PS00028">
    <property type="entry name" value="ZINC_FINGER_C2H2_1"/>
    <property type="match status" value="1"/>
</dbReference>
<feature type="compositionally biased region" description="Polar residues" evidence="1">
    <location>
        <begin position="245"/>
        <end position="261"/>
    </location>
</feature>
<feature type="domain" description="C2H2-type" evidence="2">
    <location>
        <begin position="345"/>
        <end position="365"/>
    </location>
</feature>
<dbReference type="InterPro" id="IPR058925">
    <property type="entry name" value="zf-C2H2_AcuF"/>
</dbReference>
<feature type="region of interest" description="Disordered" evidence="1">
    <location>
        <begin position="395"/>
        <end position="438"/>
    </location>
</feature>
<evidence type="ECO:0000259" key="2">
    <source>
        <dbReference type="PROSITE" id="PS00028"/>
    </source>
</evidence>
<dbReference type="EMBL" id="KZ559564">
    <property type="protein sequence ID" value="PLN79177.1"/>
    <property type="molecule type" value="Genomic_DNA"/>
</dbReference>
<evidence type="ECO:0000256" key="1">
    <source>
        <dbReference type="SAM" id="MobiDB-lite"/>
    </source>
</evidence>
<sequence>MSTPISTSVISCLRQFSRLICSNTLRPFENEISLSLWKDELDRLTIWAANIGAHQNNHLSLDYRLRNASHIRDQVLRLLSRLERQFEELQDYSKASHNNDLDSDSDSEEEESQTYLQGIYSSLHEVVNCLFQLSVVIRRPAQHDRLTKIKRSDVQTWEATDRRHIMDKYPGIHADLADRLGRAISHRRVVLRYNERHRQKLSHGLGKLLDRDLTSSQTSSILSKTNTMEFRGNPIVNIDPDSRSIDTQTSYPDSTFQSETKITVPPLPSESGSGTPYECPYCFYIISIFDHHSWARHVFQDIMAYSCVFPDCPTPYQLYATRGEWYDHLECQHLQDLNDQAGSNCLFCGDHIPSPKTLKRHIARHLQELALFALPPSHVDDERNSTSLEQPSLTLADVESHSDSSDDESQPPASTSGILSSDHLSRLTDESTADPGLLSTRAHMPHEFALSITIANFGKGIQETASTVIDTQLDKNLMSRRLSQLLQLELEPIDAVISHPGVTSLGSSSTPVTAIARGVYWIIERGKRTYTSDFLILDSLDWEGCDIILGREDLYKYRLLKPSSLGTHAGDGPISNGIRKGIRGISGAIRNVFTRDKPPSQ</sequence>
<evidence type="ECO:0000313" key="3">
    <source>
        <dbReference type="EMBL" id="PLN79177.1"/>
    </source>
</evidence>
<dbReference type="OrthoDB" id="6133115at2759"/>
<dbReference type="PANTHER" id="PTHR35391">
    <property type="entry name" value="C2H2-TYPE DOMAIN-CONTAINING PROTEIN-RELATED"/>
    <property type="match status" value="1"/>
</dbReference>
<organism evidence="3 4">
    <name type="scientific">Aspergillus taichungensis</name>
    <dbReference type="NCBI Taxonomy" id="482145"/>
    <lineage>
        <taxon>Eukaryota</taxon>
        <taxon>Fungi</taxon>
        <taxon>Dikarya</taxon>
        <taxon>Ascomycota</taxon>
        <taxon>Pezizomycotina</taxon>
        <taxon>Eurotiomycetes</taxon>
        <taxon>Eurotiomycetidae</taxon>
        <taxon>Eurotiales</taxon>
        <taxon>Aspergillaceae</taxon>
        <taxon>Aspergillus</taxon>
        <taxon>Aspergillus subgen. Circumdati</taxon>
    </lineage>
</organism>
<name>A0A2J5HPN6_9EURO</name>
<dbReference type="Pfam" id="PF26082">
    <property type="entry name" value="zf-C2H2_AcuF"/>
    <property type="match status" value="1"/>
</dbReference>